<feature type="transmembrane region" description="Helical" evidence="2">
    <location>
        <begin position="7"/>
        <end position="29"/>
    </location>
</feature>
<evidence type="ECO:0000256" key="1">
    <source>
        <dbReference type="SAM" id="Coils"/>
    </source>
</evidence>
<keyword evidence="2" id="KW-0472">Membrane</keyword>
<keyword evidence="1" id="KW-0175">Coiled coil</keyword>
<keyword evidence="2" id="KW-0812">Transmembrane</keyword>
<feature type="coiled-coil region" evidence="1">
    <location>
        <begin position="43"/>
        <end position="77"/>
    </location>
</feature>
<evidence type="ECO:0008006" key="5">
    <source>
        <dbReference type="Google" id="ProtNLM"/>
    </source>
</evidence>
<evidence type="ECO:0000256" key="2">
    <source>
        <dbReference type="SAM" id="Phobius"/>
    </source>
</evidence>
<dbReference type="Pfam" id="PF11382">
    <property type="entry name" value="MctB"/>
    <property type="match status" value="2"/>
</dbReference>
<dbReference type="Proteomes" id="UP001314903">
    <property type="component" value="Unassembled WGS sequence"/>
</dbReference>
<gene>
    <name evidence="3" type="ORF">J2Z35_001395</name>
</gene>
<keyword evidence="2" id="KW-1133">Transmembrane helix</keyword>
<sequence length="290" mass="32248">MVLNIKYLVVTIGAVFLSLGIGIMIGFNLNNSEIFSSQQLRLVEDMDSKLTEIRTENESLNLELRESASREEKLKSDFEDFLKASNDIIVGNKLFGKNVALIQTTEDYFFHDLGIRLEKAGAQIGPHILISSDILQIPYDEAITMDIFLNEVISVEKISNLIIESLKNGDLEILKNLENLRVISIINNGKTQAVDNIVLLGGSLKEENERFENIDTNIVKSSKSSGIFVVGAEHTNAIYSDIKKYESLGISTIDNVDQTIGIISLVYILDGEKGNFGTKSTADRLFPNLR</sequence>
<organism evidence="3 4">
    <name type="scientific">Acetoanaerobium pronyense</name>
    <dbReference type="NCBI Taxonomy" id="1482736"/>
    <lineage>
        <taxon>Bacteria</taxon>
        <taxon>Bacillati</taxon>
        <taxon>Bacillota</taxon>
        <taxon>Clostridia</taxon>
        <taxon>Peptostreptococcales</taxon>
        <taxon>Filifactoraceae</taxon>
        <taxon>Acetoanaerobium</taxon>
    </lineage>
</organism>
<evidence type="ECO:0000313" key="4">
    <source>
        <dbReference type="Proteomes" id="UP001314903"/>
    </source>
</evidence>
<proteinExistence type="predicted"/>
<dbReference type="InterPro" id="IPR021522">
    <property type="entry name" value="MctB"/>
</dbReference>
<keyword evidence="4" id="KW-1185">Reference proteome</keyword>
<dbReference type="EMBL" id="JAGGLI010000013">
    <property type="protein sequence ID" value="MBP2027598.1"/>
    <property type="molecule type" value="Genomic_DNA"/>
</dbReference>
<accession>A0ABS4KII8</accession>
<name>A0ABS4KII8_9FIRM</name>
<protein>
    <recommendedName>
        <fullName evidence="5">Copper transport outer membrane protein, MctB</fullName>
    </recommendedName>
</protein>
<dbReference type="RefSeq" id="WP_209660661.1">
    <property type="nucleotide sequence ID" value="NZ_JAGGLI010000013.1"/>
</dbReference>
<evidence type="ECO:0000313" key="3">
    <source>
        <dbReference type="EMBL" id="MBP2027598.1"/>
    </source>
</evidence>
<comment type="caution">
    <text evidence="3">The sequence shown here is derived from an EMBL/GenBank/DDBJ whole genome shotgun (WGS) entry which is preliminary data.</text>
</comment>
<reference evidence="3 4" key="1">
    <citation type="submission" date="2021-03" db="EMBL/GenBank/DDBJ databases">
        <title>Genomic Encyclopedia of Type Strains, Phase IV (KMG-IV): sequencing the most valuable type-strain genomes for metagenomic binning, comparative biology and taxonomic classification.</title>
        <authorList>
            <person name="Goeker M."/>
        </authorList>
    </citation>
    <scope>NUCLEOTIDE SEQUENCE [LARGE SCALE GENOMIC DNA]</scope>
    <source>
        <strain evidence="3 4">DSM 27512</strain>
    </source>
</reference>